<dbReference type="InterPro" id="IPR000169">
    <property type="entry name" value="Pept_cys_AS"/>
</dbReference>
<feature type="domain" description="Cathepsin propeptide inhibitor" evidence="15">
    <location>
        <begin position="39"/>
        <end position="95"/>
    </location>
</feature>
<keyword evidence="9" id="KW-0865">Zymogen</keyword>
<dbReference type="InterPro" id="IPR025660">
    <property type="entry name" value="Pept_his_AS"/>
</dbReference>
<dbReference type="InterPro" id="IPR025661">
    <property type="entry name" value="Pept_asp_AS"/>
</dbReference>
<evidence type="ECO:0000256" key="8">
    <source>
        <dbReference type="ARBA" id="ARBA00022807"/>
    </source>
</evidence>
<comment type="function">
    <text evidence="13">Cysteine protease that plays an essential role in host liquefaction to facilitate horizontal transmission of the virus. May participate in the degradation of foreign protein expressed by the baculovirus system.</text>
</comment>
<dbReference type="Pfam" id="PF00112">
    <property type="entry name" value="Peptidase_C1"/>
    <property type="match status" value="1"/>
</dbReference>
<evidence type="ECO:0000259" key="14">
    <source>
        <dbReference type="SMART" id="SM00645"/>
    </source>
</evidence>
<keyword evidence="11" id="KW-0325">Glycoprotein</keyword>
<evidence type="ECO:0000256" key="13">
    <source>
        <dbReference type="ARBA" id="ARBA00053505"/>
    </source>
</evidence>
<dbReference type="GO" id="GO:0008234">
    <property type="term" value="F:cysteine-type peptidase activity"/>
    <property type="evidence" value="ECO:0007669"/>
    <property type="project" value="UniProtKB-KW"/>
</dbReference>
<dbReference type="SMART" id="SM00645">
    <property type="entry name" value="Pept_C1"/>
    <property type="match status" value="1"/>
</dbReference>
<dbReference type="PANTHER" id="PTHR12411">
    <property type="entry name" value="CYSTEINE PROTEASE FAMILY C1-RELATED"/>
    <property type="match status" value="1"/>
</dbReference>
<accession>A0A1B1V5K5</accession>
<proteinExistence type="inferred from homology"/>
<dbReference type="Pfam" id="PF08246">
    <property type="entry name" value="Inhibitor_I29"/>
    <property type="match status" value="1"/>
</dbReference>
<feature type="domain" description="Peptidase C1A papain C-terminal" evidence="14">
    <location>
        <begin position="131"/>
        <end position="340"/>
    </location>
</feature>
<dbReference type="Gene3D" id="3.90.70.10">
    <property type="entry name" value="Cysteine proteinases"/>
    <property type="match status" value="1"/>
</dbReference>
<keyword evidence="5" id="KW-0645">Protease</keyword>
<dbReference type="EMBL" id="KU659593">
    <property type="protein sequence ID" value="ANW12271.1"/>
    <property type="molecule type" value="Genomic_DNA"/>
</dbReference>
<dbReference type="EC" id="3.4.22.50" evidence="3"/>
<evidence type="ECO:0000256" key="5">
    <source>
        <dbReference type="ARBA" id="ARBA00022670"/>
    </source>
</evidence>
<dbReference type="PROSITE" id="PS00640">
    <property type="entry name" value="THIOL_PROTEASE_ASN"/>
    <property type="match status" value="1"/>
</dbReference>
<dbReference type="PROSITE" id="PS00639">
    <property type="entry name" value="THIOL_PROTEASE_HIS"/>
    <property type="match status" value="1"/>
</dbReference>
<dbReference type="InterPro" id="IPR013128">
    <property type="entry name" value="Peptidase_C1A"/>
</dbReference>
<dbReference type="PROSITE" id="PS00139">
    <property type="entry name" value="THIOL_PROTEASE_CYS"/>
    <property type="match status" value="1"/>
</dbReference>
<evidence type="ECO:0000256" key="2">
    <source>
        <dbReference type="ARBA" id="ARBA00008455"/>
    </source>
</evidence>
<keyword evidence="8" id="KW-0788">Thiol protease</keyword>
<name>A0A1B1V5K5_9ABAC</name>
<comment type="similarity">
    <text evidence="2">Belongs to the peptidase C1 family.</text>
</comment>
<evidence type="ECO:0000256" key="6">
    <source>
        <dbReference type="ARBA" id="ARBA00022729"/>
    </source>
</evidence>
<evidence type="ECO:0000256" key="9">
    <source>
        <dbReference type="ARBA" id="ARBA00023145"/>
    </source>
</evidence>
<evidence type="ECO:0000259" key="15">
    <source>
        <dbReference type="SMART" id="SM00848"/>
    </source>
</evidence>
<dbReference type="CDD" id="cd02248">
    <property type="entry name" value="Peptidase_C1A"/>
    <property type="match status" value="1"/>
</dbReference>
<evidence type="ECO:0000256" key="12">
    <source>
        <dbReference type="ARBA" id="ARBA00031337"/>
    </source>
</evidence>
<dbReference type="InterPro" id="IPR038765">
    <property type="entry name" value="Papain-like_cys_pep_sf"/>
</dbReference>
<dbReference type="InterPro" id="IPR013201">
    <property type="entry name" value="Prot_inhib_I29"/>
</dbReference>
<evidence type="ECO:0000256" key="4">
    <source>
        <dbReference type="ARBA" id="ARBA00018042"/>
    </source>
</evidence>
<evidence type="ECO:0000256" key="1">
    <source>
        <dbReference type="ARBA" id="ARBA00000656"/>
    </source>
</evidence>
<keyword evidence="10" id="KW-1015">Disulfide bond</keyword>
<reference evidence="16" key="1">
    <citation type="submission" date="2016-01" db="EMBL/GenBank/DDBJ databases">
        <authorList>
            <person name="Oliw E.H."/>
        </authorList>
    </citation>
    <scope>NUCLEOTIDE SEQUENCE</scope>
    <source>
        <strain evidence="16">164</strain>
    </source>
</reference>
<dbReference type="InterPro" id="IPR000668">
    <property type="entry name" value="Peptidase_C1A_C"/>
</dbReference>
<comment type="catalytic activity">
    <reaction evidence="1">
        <text>Endopeptidase of broad specificity, hydrolyzing substrates of both cathepsin L and cathepsin B.</text>
        <dbReference type="EC" id="3.4.22.50"/>
    </reaction>
</comment>
<organism evidence="16">
    <name type="scientific">Malacosoma sp. alphabaculovirus</name>
    <dbReference type="NCBI Taxonomy" id="1881632"/>
    <lineage>
        <taxon>Viruses</taxon>
        <taxon>Viruses incertae sedis</taxon>
        <taxon>Naldaviricetes</taxon>
        <taxon>Lefavirales</taxon>
        <taxon>Baculoviridae</taxon>
        <taxon>Alphabaculovirus</taxon>
    </lineage>
</organism>
<dbReference type="FunFam" id="3.90.70.10:FF:000103">
    <property type="entry name" value="Hypothetical LOC496748"/>
    <property type="match status" value="1"/>
</dbReference>
<evidence type="ECO:0000256" key="10">
    <source>
        <dbReference type="ARBA" id="ARBA00023157"/>
    </source>
</evidence>
<protein>
    <recommendedName>
        <fullName evidence="4">Viral cathepsin</fullName>
        <ecNumber evidence="3">3.4.22.50</ecNumber>
    </recommendedName>
    <alternativeName>
        <fullName evidence="12">Cysteine proteinase</fullName>
    </alternativeName>
</protein>
<keyword evidence="6" id="KW-0732">Signal</keyword>
<dbReference type="SUPFAM" id="SSF54001">
    <property type="entry name" value="Cysteine proteinases"/>
    <property type="match status" value="1"/>
</dbReference>
<evidence type="ECO:0000256" key="3">
    <source>
        <dbReference type="ARBA" id="ARBA00012484"/>
    </source>
</evidence>
<dbReference type="PRINTS" id="PR00705">
    <property type="entry name" value="PAPAIN"/>
</dbReference>
<dbReference type="GO" id="GO:0006508">
    <property type="term" value="P:proteolysis"/>
    <property type="evidence" value="ECO:0007669"/>
    <property type="project" value="UniProtKB-KW"/>
</dbReference>
<evidence type="ECO:0000256" key="7">
    <source>
        <dbReference type="ARBA" id="ARBA00022801"/>
    </source>
</evidence>
<gene>
    <name evidence="16" type="primary">masp1.38</name>
</gene>
<evidence type="ECO:0000256" key="11">
    <source>
        <dbReference type="ARBA" id="ARBA00023180"/>
    </source>
</evidence>
<sequence length="341" mass="38729">MNCKKLTTLFWLFTLAAVCVIPSTALGLEYDLADAENLFNDFIVKYNKQYKNEDEKRTKFEIFKHNLQILNEKNKLDSSAVYDINYHSDMSKNEFLRKQTGFKINLKNNAMLKKNIQCQHKLISGQPTCLLPESFDWRDRNAVTSVKNQQDCGSCWAFSTIANVESQYAIKHNTLVDLSEQQLVDCDKINFGCDGGLMHWALEEAIRMGGLAAENQYQYKGIDSICKDVDEKAVKILSCTQYDLRSEEKLKELLVSNGPISVAIDVVDVLDYKSGISTNCEFKNGLNHAVLLVGYGIENNVPFWTLKNSWGETWGEKGYFRLKRGRNSCGILNEYAASAVL</sequence>
<keyword evidence="7" id="KW-0378">Hydrolase</keyword>
<dbReference type="SMART" id="SM00848">
    <property type="entry name" value="Inhibitor_I29"/>
    <property type="match status" value="1"/>
</dbReference>
<evidence type="ECO:0000313" key="16">
    <source>
        <dbReference type="EMBL" id="ANW12271.1"/>
    </source>
</evidence>
<dbReference type="InterPro" id="IPR039417">
    <property type="entry name" value="Peptidase_C1A_papain-like"/>
</dbReference>